<dbReference type="InterPro" id="IPR000182">
    <property type="entry name" value="GNAT_dom"/>
</dbReference>
<dbReference type="GO" id="GO:0008080">
    <property type="term" value="F:N-acetyltransferase activity"/>
    <property type="evidence" value="ECO:0007669"/>
    <property type="project" value="InterPro"/>
</dbReference>
<dbReference type="InterPro" id="IPR050769">
    <property type="entry name" value="NAT_camello-type"/>
</dbReference>
<name>A0A4R3KM14_9SPHI</name>
<dbReference type="Gene3D" id="3.40.630.30">
    <property type="match status" value="1"/>
</dbReference>
<dbReference type="CDD" id="cd04301">
    <property type="entry name" value="NAT_SF"/>
    <property type="match status" value="1"/>
</dbReference>
<evidence type="ECO:0000313" key="3">
    <source>
        <dbReference type="EMBL" id="TCS85275.1"/>
    </source>
</evidence>
<keyword evidence="3" id="KW-0689">Ribosomal protein</keyword>
<sequence>MELQKIARETFFDTFSAENTKENMEKYLAERLSVDALVTELNNADSEFYFAEADNKVAGYLKINVGDAQTELQDDNAVEIERIYVLKAFQGKRVGQSLCQKAIDIARQRDAGYVWLGVWEENHKAVAFYKKNGFVEFGKHSFKLGDDEQMDVMMKLELNPPA</sequence>
<keyword evidence="3" id="KW-0687">Ribonucleoprotein</keyword>
<keyword evidence="4" id="KW-1185">Reference proteome</keyword>
<evidence type="ECO:0000256" key="1">
    <source>
        <dbReference type="ARBA" id="ARBA00022679"/>
    </source>
</evidence>
<accession>A0A4R3KM14</accession>
<organism evidence="3 4">
    <name type="scientific">Anseongella ginsenosidimutans</name>
    <dbReference type="NCBI Taxonomy" id="496056"/>
    <lineage>
        <taxon>Bacteria</taxon>
        <taxon>Pseudomonadati</taxon>
        <taxon>Bacteroidota</taxon>
        <taxon>Sphingobacteriia</taxon>
        <taxon>Sphingobacteriales</taxon>
        <taxon>Sphingobacteriaceae</taxon>
        <taxon>Anseongella</taxon>
    </lineage>
</organism>
<protein>
    <submittedName>
        <fullName evidence="3">Ribosomal protein S18 acetylase RimI-like enzyme</fullName>
    </submittedName>
</protein>
<proteinExistence type="predicted"/>
<evidence type="ECO:0000313" key="4">
    <source>
        <dbReference type="Proteomes" id="UP000295807"/>
    </source>
</evidence>
<comment type="caution">
    <text evidence="3">The sequence shown here is derived from an EMBL/GenBank/DDBJ whole genome shotgun (WGS) entry which is preliminary data.</text>
</comment>
<dbReference type="GO" id="GO:0005840">
    <property type="term" value="C:ribosome"/>
    <property type="evidence" value="ECO:0007669"/>
    <property type="project" value="UniProtKB-KW"/>
</dbReference>
<dbReference type="AlphaFoldDB" id="A0A4R3KM14"/>
<keyword evidence="1" id="KW-0808">Transferase</keyword>
<dbReference type="Proteomes" id="UP000295807">
    <property type="component" value="Unassembled WGS sequence"/>
</dbReference>
<dbReference type="Pfam" id="PF00583">
    <property type="entry name" value="Acetyltransf_1"/>
    <property type="match status" value="1"/>
</dbReference>
<dbReference type="SUPFAM" id="SSF55729">
    <property type="entry name" value="Acyl-CoA N-acyltransferases (Nat)"/>
    <property type="match status" value="1"/>
</dbReference>
<feature type="domain" description="N-acetyltransferase" evidence="2">
    <location>
        <begin position="1"/>
        <end position="159"/>
    </location>
</feature>
<dbReference type="EMBL" id="SMAD01000013">
    <property type="protein sequence ID" value="TCS85275.1"/>
    <property type="molecule type" value="Genomic_DNA"/>
</dbReference>
<dbReference type="PANTHER" id="PTHR13947">
    <property type="entry name" value="GNAT FAMILY N-ACETYLTRANSFERASE"/>
    <property type="match status" value="1"/>
</dbReference>
<reference evidence="3 4" key="1">
    <citation type="submission" date="2019-03" db="EMBL/GenBank/DDBJ databases">
        <title>Genomic Encyclopedia of Type Strains, Phase IV (KMG-IV): sequencing the most valuable type-strain genomes for metagenomic binning, comparative biology and taxonomic classification.</title>
        <authorList>
            <person name="Goeker M."/>
        </authorList>
    </citation>
    <scope>NUCLEOTIDE SEQUENCE [LARGE SCALE GENOMIC DNA]</scope>
    <source>
        <strain evidence="3 4">DSM 21100</strain>
    </source>
</reference>
<gene>
    <name evidence="3" type="ORF">EDD80_11310</name>
</gene>
<dbReference type="PROSITE" id="PS51186">
    <property type="entry name" value="GNAT"/>
    <property type="match status" value="1"/>
</dbReference>
<dbReference type="PANTHER" id="PTHR13947:SF37">
    <property type="entry name" value="LD18367P"/>
    <property type="match status" value="1"/>
</dbReference>
<evidence type="ECO:0000259" key="2">
    <source>
        <dbReference type="PROSITE" id="PS51186"/>
    </source>
</evidence>
<dbReference type="InterPro" id="IPR016181">
    <property type="entry name" value="Acyl_CoA_acyltransferase"/>
</dbReference>